<proteinExistence type="predicted"/>
<dbReference type="GO" id="GO:0016798">
    <property type="term" value="F:hydrolase activity, acting on glycosyl bonds"/>
    <property type="evidence" value="ECO:0007669"/>
    <property type="project" value="InterPro"/>
</dbReference>
<dbReference type="Proteomes" id="UP000288943">
    <property type="component" value="Chromosome"/>
</dbReference>
<dbReference type="SUPFAM" id="SSF49785">
    <property type="entry name" value="Galactose-binding domain-like"/>
    <property type="match status" value="3"/>
</dbReference>
<dbReference type="InterPro" id="IPR003305">
    <property type="entry name" value="CenC_carb-bd"/>
</dbReference>
<feature type="domain" description="CBM-cenC" evidence="2">
    <location>
        <begin position="223"/>
        <end position="354"/>
    </location>
</feature>
<sequence>MDFMKIFASTLLVVFGLLVSNLSVFAVSYQYSDNGQLEYMQLDSDLAREYSYDKNGNLLQAKEHQTVYPGSLVRNGSFEDGKDEGGWTSWPGDSTVLLDNDSLRGDKSIKIVNKNKSYSNWGQTITGFIPGQTYLMEGWVKTDNVTALPNHGAFLYVSFKNAENNELAYKWIDPITGTNPWKRLGAAITVPEGTASIYISAMLYGASGTAWFDEIKINEVNPNLIFNGGFEKESGRDDNHWGSWSPETSNIKADNAGHTGANSLLLQNKDMAYTNWGQTIKDIKKGRYYLFEGWVKTENVDAPENYGAFLYYSIRDAAGKEVSNEWIQPQTGTRDWTRLSRIIKIPREAKEIYISTMLYGASGKAWFDDMKLIEMNDKGDLIQNGSFEWEYGIKEGGWWSWSTTDNISQSDLARDGKKSVKLQNPGQAYTNWGQTITDFKVGEKYTLEGWVKVENVQAPPLYGAFLYYNFKDANGKEIANEWVEPQVGSKDWTKISKDVIVPAGTKEIFVSTMLYGASGTAWFDSIKFYPASSR</sequence>
<accession>A0A410X415</accession>
<dbReference type="AlphaFoldDB" id="A0A410X415"/>
<evidence type="ECO:0000313" key="4">
    <source>
        <dbReference type="Proteomes" id="UP000288943"/>
    </source>
</evidence>
<feature type="domain" description="CBM-cenC" evidence="2">
    <location>
        <begin position="71"/>
        <end position="195"/>
    </location>
</feature>
<dbReference type="InterPro" id="IPR008979">
    <property type="entry name" value="Galactose-bd-like_sf"/>
</dbReference>
<gene>
    <name evidence="3" type="ORF">PC41400_28170</name>
</gene>
<evidence type="ECO:0000313" key="3">
    <source>
        <dbReference type="EMBL" id="QAV21336.1"/>
    </source>
</evidence>
<dbReference type="Pfam" id="PF02018">
    <property type="entry name" value="CBM_4_9"/>
    <property type="match status" value="3"/>
</dbReference>
<dbReference type="Gene3D" id="2.60.120.260">
    <property type="entry name" value="Galactose-binding domain-like"/>
    <property type="match status" value="3"/>
</dbReference>
<evidence type="ECO:0000259" key="2">
    <source>
        <dbReference type="Pfam" id="PF02018"/>
    </source>
</evidence>
<organism evidence="3 4">
    <name type="scientific">Paenibacillus chitinolyticus</name>
    <dbReference type="NCBI Taxonomy" id="79263"/>
    <lineage>
        <taxon>Bacteria</taxon>
        <taxon>Bacillati</taxon>
        <taxon>Bacillota</taxon>
        <taxon>Bacilli</taxon>
        <taxon>Bacillales</taxon>
        <taxon>Paenibacillaceae</taxon>
        <taxon>Paenibacillus</taxon>
    </lineage>
</organism>
<keyword evidence="1" id="KW-0378">Hydrolase</keyword>
<reference evidence="3 4" key="1">
    <citation type="submission" date="2018-01" db="EMBL/GenBank/DDBJ databases">
        <title>The whole genome sequencing and assembly of Paenibacillus chitinolyticus KCCM 41400 strain.</title>
        <authorList>
            <person name="Kim J.-Y."/>
            <person name="Park M.-K."/>
            <person name="Lee Y.-J."/>
            <person name="Yi H."/>
            <person name="Bahn Y.-S."/>
            <person name="Kim J.F."/>
            <person name="Lee D.-W."/>
        </authorList>
    </citation>
    <scope>NUCLEOTIDE SEQUENCE [LARGE SCALE GENOMIC DNA]</scope>
    <source>
        <strain evidence="3 4">KCCM 41400</strain>
    </source>
</reference>
<dbReference type="EMBL" id="CP026520">
    <property type="protein sequence ID" value="QAV21336.1"/>
    <property type="molecule type" value="Genomic_DNA"/>
</dbReference>
<protein>
    <recommendedName>
        <fullName evidence="2">CBM-cenC domain-containing protein</fullName>
    </recommendedName>
</protein>
<name>A0A410X415_9BACL</name>
<evidence type="ECO:0000256" key="1">
    <source>
        <dbReference type="ARBA" id="ARBA00022801"/>
    </source>
</evidence>
<feature type="domain" description="CBM-cenC" evidence="2">
    <location>
        <begin position="380"/>
        <end position="505"/>
    </location>
</feature>
<dbReference type="KEGG" id="pchi:PC41400_28170"/>